<dbReference type="AlphaFoldDB" id="E3QM67"/>
<evidence type="ECO:0000256" key="2">
    <source>
        <dbReference type="SAM" id="MobiDB-lite"/>
    </source>
</evidence>
<gene>
    <name evidence="4" type="ORF">GLRG_07099</name>
</gene>
<dbReference type="SUPFAM" id="SSF57701">
    <property type="entry name" value="Zn2/Cys6 DNA-binding domain"/>
    <property type="match status" value="1"/>
</dbReference>
<evidence type="ECO:0000259" key="3">
    <source>
        <dbReference type="PROSITE" id="PS50048"/>
    </source>
</evidence>
<dbReference type="PANTHER" id="PTHR37540:SF9">
    <property type="entry name" value="ZN(2)-C6 FUNGAL-TYPE DOMAIN-CONTAINING PROTEIN"/>
    <property type="match status" value="1"/>
</dbReference>
<accession>E3QM67</accession>
<dbReference type="Proteomes" id="UP000008782">
    <property type="component" value="Unassembled WGS sequence"/>
</dbReference>
<dbReference type="GeneID" id="24412464"/>
<dbReference type="InterPro" id="IPR036864">
    <property type="entry name" value="Zn2-C6_fun-type_DNA-bd_sf"/>
</dbReference>
<protein>
    <recommendedName>
        <fullName evidence="3">Zn(2)-C6 fungal-type domain-containing protein</fullName>
    </recommendedName>
</protein>
<dbReference type="VEuPathDB" id="FungiDB:GLRG_07099"/>
<dbReference type="EMBL" id="GG697358">
    <property type="protein sequence ID" value="EFQ31955.1"/>
    <property type="molecule type" value="Genomic_DNA"/>
</dbReference>
<evidence type="ECO:0000256" key="1">
    <source>
        <dbReference type="ARBA" id="ARBA00023242"/>
    </source>
</evidence>
<dbReference type="RefSeq" id="XP_008095975.1">
    <property type="nucleotide sequence ID" value="XM_008097784.1"/>
</dbReference>
<organism evidence="5">
    <name type="scientific">Colletotrichum graminicola (strain M1.001 / M2 / FGSC 10212)</name>
    <name type="common">Maize anthracnose fungus</name>
    <name type="synonym">Glomerella graminicola</name>
    <dbReference type="NCBI Taxonomy" id="645133"/>
    <lineage>
        <taxon>Eukaryota</taxon>
        <taxon>Fungi</taxon>
        <taxon>Dikarya</taxon>
        <taxon>Ascomycota</taxon>
        <taxon>Pezizomycotina</taxon>
        <taxon>Sordariomycetes</taxon>
        <taxon>Hypocreomycetidae</taxon>
        <taxon>Glomerellales</taxon>
        <taxon>Glomerellaceae</taxon>
        <taxon>Colletotrichum</taxon>
        <taxon>Colletotrichum graminicola species complex</taxon>
    </lineage>
</organism>
<dbReference type="CDD" id="cd00067">
    <property type="entry name" value="GAL4"/>
    <property type="match status" value="1"/>
</dbReference>
<dbReference type="STRING" id="645133.E3QM67"/>
<feature type="domain" description="Zn(2)-C6 fungal-type" evidence="3">
    <location>
        <begin position="19"/>
        <end position="53"/>
    </location>
</feature>
<proteinExistence type="predicted"/>
<dbReference type="OrthoDB" id="415825at2759"/>
<dbReference type="HOGENOM" id="CLU_039871_0_0_1"/>
<reference evidence="5" key="1">
    <citation type="journal article" date="2012" name="Nat. Genet.">
        <title>Lifestyle transitions in plant pathogenic Colletotrichum fungi deciphered by genome and transcriptome analyses.</title>
        <authorList>
            <person name="O'Connell R.J."/>
            <person name="Thon M.R."/>
            <person name="Hacquard S."/>
            <person name="Amyotte S.G."/>
            <person name="Kleemann J."/>
            <person name="Torres M.F."/>
            <person name="Damm U."/>
            <person name="Buiate E.A."/>
            <person name="Epstein L."/>
            <person name="Alkan N."/>
            <person name="Altmueller J."/>
            <person name="Alvarado-Balderrama L."/>
            <person name="Bauser C.A."/>
            <person name="Becker C."/>
            <person name="Birren B.W."/>
            <person name="Chen Z."/>
            <person name="Choi J."/>
            <person name="Crouch J.A."/>
            <person name="Duvick J.P."/>
            <person name="Farman M.A."/>
            <person name="Gan P."/>
            <person name="Heiman D."/>
            <person name="Henrissat B."/>
            <person name="Howard R.J."/>
            <person name="Kabbage M."/>
            <person name="Koch C."/>
            <person name="Kracher B."/>
            <person name="Kubo Y."/>
            <person name="Law A.D."/>
            <person name="Lebrun M.-H."/>
            <person name="Lee Y.-H."/>
            <person name="Miyara I."/>
            <person name="Moore N."/>
            <person name="Neumann U."/>
            <person name="Nordstroem K."/>
            <person name="Panaccione D.G."/>
            <person name="Panstruga R."/>
            <person name="Place M."/>
            <person name="Proctor R.H."/>
            <person name="Prusky D."/>
            <person name="Rech G."/>
            <person name="Reinhardt R."/>
            <person name="Rollins J.A."/>
            <person name="Rounsley S."/>
            <person name="Schardl C.L."/>
            <person name="Schwartz D.C."/>
            <person name="Shenoy N."/>
            <person name="Shirasu K."/>
            <person name="Sikhakolli U.R."/>
            <person name="Stueber K."/>
            <person name="Sukno S.A."/>
            <person name="Sweigard J.A."/>
            <person name="Takano Y."/>
            <person name="Takahara H."/>
            <person name="Trail F."/>
            <person name="van der Does H.C."/>
            <person name="Voll L.M."/>
            <person name="Will I."/>
            <person name="Young S."/>
            <person name="Zeng Q."/>
            <person name="Zhang J."/>
            <person name="Zhou S."/>
            <person name="Dickman M.B."/>
            <person name="Schulze-Lefert P."/>
            <person name="Ver Loren van Themaat E."/>
            <person name="Ma L.-J."/>
            <person name="Vaillancourt L.J."/>
        </authorList>
    </citation>
    <scope>NUCLEOTIDE SEQUENCE [LARGE SCALE GENOMIC DNA]</scope>
    <source>
        <strain evidence="5">M1.001 / M2 / FGSC 10212</strain>
    </source>
</reference>
<feature type="region of interest" description="Disordered" evidence="2">
    <location>
        <begin position="111"/>
        <end position="132"/>
    </location>
</feature>
<dbReference type="InterPro" id="IPR001138">
    <property type="entry name" value="Zn2Cys6_DnaBD"/>
</dbReference>
<keyword evidence="1" id="KW-0539">Nucleus</keyword>
<evidence type="ECO:0000313" key="4">
    <source>
        <dbReference type="EMBL" id="EFQ31955.1"/>
    </source>
</evidence>
<evidence type="ECO:0000313" key="5">
    <source>
        <dbReference type="Proteomes" id="UP000008782"/>
    </source>
</evidence>
<dbReference type="GO" id="GO:0000981">
    <property type="term" value="F:DNA-binding transcription factor activity, RNA polymerase II-specific"/>
    <property type="evidence" value="ECO:0007669"/>
    <property type="project" value="InterPro"/>
</dbReference>
<dbReference type="eggNOG" id="ENOG502SIPI">
    <property type="taxonomic scope" value="Eukaryota"/>
</dbReference>
<sequence length="603" mass="67018">MAAESSKPPPKRRMRVQKSCTECQRRKQKCIIRQLDAPCVNCSRRFPPVECIIIQAASYNPRPVYEDRVLTFDLSSLSTGSGKQPEIAFLDRYSTALLPFTSPTLPGTLAARNHQRSRPRLQDAGVNGLGGPRTHCSSHLEDEGEALAKAKAKAKAKAHANLFLDGNGDPMAFYHSSPATIGGILTEVTTLHGMPLPESPRTAELLHFYIEVVAPNLVSIDGQSQPPVFLTEVLPWMLQSPLFPNIGILMSSTTQSLEQGTEISRNPESLALKARVLSIIADYMERPFDAIAVELVRSVVNLVVMEWFWGADDSMFAHMRGIKRMIELRKGMRGPGDIVGESIMILTDYEIACAFETDLYWLEGDPVRDEEVPVPTTWPDCYDSPLLASSSRFESIAERLGLCAAAAKILDDVRFLTVSVTSASASASCKSKIRTTASWLHSRLRDKSKVERLAISSEEEWILETIRIAALIYSWSIKSMRQISRFDDDETLEAAYQALTSVSMTTWKRIPGVFLWIMLVAAPNAAPDAKGRFVRRKMAVTGLSIGFEDFVLGISYLKAFWGVQQWIAKEGDAGVQRLEDKWSSGLGREARSSHKEHDNIRHS</sequence>
<name>E3QM67_COLGM</name>
<dbReference type="GO" id="GO:0008270">
    <property type="term" value="F:zinc ion binding"/>
    <property type="evidence" value="ECO:0007669"/>
    <property type="project" value="InterPro"/>
</dbReference>
<keyword evidence="5" id="KW-1185">Reference proteome</keyword>
<dbReference type="PROSITE" id="PS50048">
    <property type="entry name" value="ZN2_CY6_FUNGAL_2"/>
    <property type="match status" value="1"/>
</dbReference>
<dbReference type="PANTHER" id="PTHR37540">
    <property type="entry name" value="TRANSCRIPTION FACTOR (ACR-2), PUTATIVE-RELATED-RELATED"/>
    <property type="match status" value="1"/>
</dbReference>